<dbReference type="GO" id="GO:0016853">
    <property type="term" value="F:isomerase activity"/>
    <property type="evidence" value="ECO:0007669"/>
    <property type="project" value="UniProtKB-KW"/>
</dbReference>
<evidence type="ECO:0000256" key="1">
    <source>
        <dbReference type="ARBA" id="ARBA00006723"/>
    </source>
</evidence>
<evidence type="ECO:0000256" key="2">
    <source>
        <dbReference type="ARBA" id="ARBA00023235"/>
    </source>
</evidence>
<dbReference type="SUPFAM" id="SSF55331">
    <property type="entry name" value="Tautomerase/MIF"/>
    <property type="match status" value="1"/>
</dbReference>
<evidence type="ECO:0000259" key="3">
    <source>
        <dbReference type="Pfam" id="PF01361"/>
    </source>
</evidence>
<dbReference type="Proteomes" id="UP000051461">
    <property type="component" value="Unassembled WGS sequence"/>
</dbReference>
<protein>
    <recommendedName>
        <fullName evidence="3">4-oxalocrotonate tautomerase-like domain-containing protein</fullName>
    </recommendedName>
</protein>
<dbReference type="PATRIC" id="fig|1423726.3.peg.1001"/>
<comment type="similarity">
    <text evidence="1">Belongs to the 4-oxalocrotonate tautomerase family.</text>
</comment>
<keyword evidence="5" id="KW-1185">Reference proteome</keyword>
<keyword evidence="2" id="KW-0413">Isomerase</keyword>
<dbReference type="PANTHER" id="PTHR35530:SF1">
    <property type="entry name" value="2-HYDROXYMUCONATE TAUTOMERASE"/>
    <property type="match status" value="1"/>
</dbReference>
<dbReference type="RefSeq" id="WP_057903640.1">
    <property type="nucleotide sequence ID" value="NZ_AZDA01000016.1"/>
</dbReference>
<dbReference type="PANTHER" id="PTHR35530">
    <property type="entry name" value="TAUTOMERASE-RELATED"/>
    <property type="match status" value="1"/>
</dbReference>
<name>A0A0R1H8U4_9LACO</name>
<feature type="domain" description="4-oxalocrotonate tautomerase-like" evidence="3">
    <location>
        <begin position="2"/>
        <end position="59"/>
    </location>
</feature>
<dbReference type="STRING" id="1423726.FC07_GL000968"/>
<dbReference type="Gene3D" id="3.30.429.10">
    <property type="entry name" value="Macrophage Migration Inhibitory Factor"/>
    <property type="match status" value="1"/>
</dbReference>
<proteinExistence type="inferred from homology"/>
<organism evidence="4 5">
    <name type="scientific">Loigolactobacillus bifermentans DSM 20003</name>
    <dbReference type="NCBI Taxonomy" id="1423726"/>
    <lineage>
        <taxon>Bacteria</taxon>
        <taxon>Bacillati</taxon>
        <taxon>Bacillota</taxon>
        <taxon>Bacilli</taxon>
        <taxon>Lactobacillales</taxon>
        <taxon>Lactobacillaceae</taxon>
        <taxon>Loigolactobacillus</taxon>
    </lineage>
</organism>
<dbReference type="InterPro" id="IPR004370">
    <property type="entry name" value="4-OT-like_dom"/>
</dbReference>
<accession>A0A0R1H8U4</accession>
<evidence type="ECO:0000313" key="4">
    <source>
        <dbReference type="EMBL" id="KRK40337.1"/>
    </source>
</evidence>
<dbReference type="InterPro" id="IPR014347">
    <property type="entry name" value="Tautomerase/MIF_sf"/>
</dbReference>
<comment type="caution">
    <text evidence="4">The sequence shown here is derived from an EMBL/GenBank/DDBJ whole genome shotgun (WGS) entry which is preliminary data.</text>
</comment>
<dbReference type="AlphaFoldDB" id="A0A0R1H8U4"/>
<reference evidence="4 5" key="1">
    <citation type="journal article" date="2015" name="Genome Announc.">
        <title>Expanding the biotechnology potential of lactobacilli through comparative genomics of 213 strains and associated genera.</title>
        <authorList>
            <person name="Sun Z."/>
            <person name="Harris H.M."/>
            <person name="McCann A."/>
            <person name="Guo C."/>
            <person name="Argimon S."/>
            <person name="Zhang W."/>
            <person name="Yang X."/>
            <person name="Jeffery I.B."/>
            <person name="Cooney J.C."/>
            <person name="Kagawa T.F."/>
            <person name="Liu W."/>
            <person name="Song Y."/>
            <person name="Salvetti E."/>
            <person name="Wrobel A."/>
            <person name="Rasinkangas P."/>
            <person name="Parkhill J."/>
            <person name="Rea M.C."/>
            <person name="O'Sullivan O."/>
            <person name="Ritari J."/>
            <person name="Douillard F.P."/>
            <person name="Paul Ross R."/>
            <person name="Yang R."/>
            <person name="Briner A.E."/>
            <person name="Felis G.E."/>
            <person name="de Vos W.M."/>
            <person name="Barrangou R."/>
            <person name="Klaenhammer T.R."/>
            <person name="Caufield P.W."/>
            <person name="Cui Y."/>
            <person name="Zhang H."/>
            <person name="O'Toole P.W."/>
        </authorList>
    </citation>
    <scope>NUCLEOTIDE SEQUENCE [LARGE SCALE GENOMIC DNA]</scope>
    <source>
        <strain evidence="4 5">DSM 20003</strain>
    </source>
</reference>
<dbReference type="NCBIfam" id="NF002571">
    <property type="entry name" value="PRK02220.1"/>
    <property type="match status" value="1"/>
</dbReference>
<dbReference type="OrthoDB" id="5405937at2"/>
<dbReference type="EMBL" id="AZDA01000016">
    <property type="protein sequence ID" value="KRK40337.1"/>
    <property type="molecule type" value="Genomic_DNA"/>
</dbReference>
<gene>
    <name evidence="4" type="ORF">FC07_GL000968</name>
</gene>
<evidence type="ECO:0000313" key="5">
    <source>
        <dbReference type="Proteomes" id="UP000051461"/>
    </source>
</evidence>
<sequence length="60" mass="6717">MPLVHIDLLEGRSIEQLQKMAADVTDAIAKNINVPADDIHVVLNEMQHDHYFVAGKEKGH</sequence>
<dbReference type="Pfam" id="PF01361">
    <property type="entry name" value="Tautomerase"/>
    <property type="match status" value="1"/>
</dbReference>